<dbReference type="InterPro" id="IPR029068">
    <property type="entry name" value="Glyas_Bleomycin-R_OHBP_Dase"/>
</dbReference>
<organism evidence="2 3">
    <name type="scientific">Microlunatus flavus</name>
    <dbReference type="NCBI Taxonomy" id="1036181"/>
    <lineage>
        <taxon>Bacteria</taxon>
        <taxon>Bacillati</taxon>
        <taxon>Actinomycetota</taxon>
        <taxon>Actinomycetes</taxon>
        <taxon>Propionibacteriales</taxon>
        <taxon>Propionibacteriaceae</taxon>
        <taxon>Microlunatus</taxon>
    </lineage>
</organism>
<dbReference type="SUPFAM" id="SSF54593">
    <property type="entry name" value="Glyoxalase/Bleomycin resistance protein/Dihydroxybiphenyl dioxygenase"/>
    <property type="match status" value="2"/>
</dbReference>
<keyword evidence="3" id="KW-1185">Reference proteome</keyword>
<feature type="domain" description="Glyoxalase-like" evidence="1">
    <location>
        <begin position="13"/>
        <end position="93"/>
    </location>
</feature>
<dbReference type="PANTHER" id="PTHR35908:SF1">
    <property type="entry name" value="CONSERVED PROTEIN"/>
    <property type="match status" value="1"/>
</dbReference>
<feature type="domain" description="Glyoxalase-like" evidence="1">
    <location>
        <begin position="131"/>
        <end position="235"/>
    </location>
</feature>
<dbReference type="Proteomes" id="UP000198504">
    <property type="component" value="Unassembled WGS sequence"/>
</dbReference>
<dbReference type="Gene3D" id="3.10.180.10">
    <property type="entry name" value="2,3-Dihydroxybiphenyl 1,2-Dioxygenase, domain 1"/>
    <property type="match status" value="2"/>
</dbReference>
<sequence>MWFDPEVAATFAHVVLDPPPSATGRTFWAAALGGTWRAAGPGPDHDASLVPEDGDAYVHHGREAARVPALVLEVDDLTAAIRQALDLGATEDDGLLRSPGGLALRLKPAEPDRRRAPARRWPDGTSSRLVQVCLDCPAAGAEREARFWAAVTGWAWRDCDSPEFVCHLVPDEGPLQLLVQRRASAEPDRVTVHLDLGASDREAEAARLVALGAVRGATGDGWVVLHDPDGRTFCATGQPPEAP</sequence>
<dbReference type="STRING" id="1036181.SAMN05421756_104274"/>
<proteinExistence type="predicted"/>
<dbReference type="AlphaFoldDB" id="A0A1H9HJ65"/>
<dbReference type="Pfam" id="PF18029">
    <property type="entry name" value="Glyoxalase_6"/>
    <property type="match status" value="2"/>
</dbReference>
<dbReference type="PANTHER" id="PTHR35908">
    <property type="entry name" value="HYPOTHETICAL FUSION PROTEIN"/>
    <property type="match status" value="1"/>
</dbReference>
<protein>
    <recommendedName>
        <fullName evidence="1">Glyoxalase-like domain-containing protein</fullName>
    </recommendedName>
</protein>
<evidence type="ECO:0000313" key="2">
    <source>
        <dbReference type="EMBL" id="SEQ62296.1"/>
    </source>
</evidence>
<gene>
    <name evidence="2" type="ORF">SAMN05421756_104274</name>
</gene>
<dbReference type="InterPro" id="IPR041581">
    <property type="entry name" value="Glyoxalase_6"/>
</dbReference>
<evidence type="ECO:0000313" key="3">
    <source>
        <dbReference type="Proteomes" id="UP000198504"/>
    </source>
</evidence>
<evidence type="ECO:0000259" key="1">
    <source>
        <dbReference type="Pfam" id="PF18029"/>
    </source>
</evidence>
<name>A0A1H9HJ65_9ACTN</name>
<dbReference type="EMBL" id="FOFA01000004">
    <property type="protein sequence ID" value="SEQ62296.1"/>
    <property type="molecule type" value="Genomic_DNA"/>
</dbReference>
<reference evidence="3" key="1">
    <citation type="submission" date="2016-10" db="EMBL/GenBank/DDBJ databases">
        <authorList>
            <person name="Varghese N."/>
            <person name="Submissions S."/>
        </authorList>
    </citation>
    <scope>NUCLEOTIDE SEQUENCE [LARGE SCALE GENOMIC DNA]</scope>
    <source>
        <strain evidence="3">CGMCC 4.6856</strain>
    </source>
</reference>
<accession>A0A1H9HJ65</accession>